<feature type="region of interest" description="Disordered" evidence="1">
    <location>
        <begin position="21"/>
        <end position="160"/>
    </location>
</feature>
<reference evidence="2" key="1">
    <citation type="submission" date="2020-11" db="EMBL/GenBank/DDBJ databases">
        <authorList>
            <person name="Tran Van P."/>
        </authorList>
    </citation>
    <scope>NUCLEOTIDE SEQUENCE</scope>
</reference>
<protein>
    <submittedName>
        <fullName evidence="2">Uncharacterized protein</fullName>
    </submittedName>
</protein>
<organism evidence="2">
    <name type="scientific">Cyprideis torosa</name>
    <dbReference type="NCBI Taxonomy" id="163714"/>
    <lineage>
        <taxon>Eukaryota</taxon>
        <taxon>Metazoa</taxon>
        <taxon>Ecdysozoa</taxon>
        <taxon>Arthropoda</taxon>
        <taxon>Crustacea</taxon>
        <taxon>Oligostraca</taxon>
        <taxon>Ostracoda</taxon>
        <taxon>Podocopa</taxon>
        <taxon>Podocopida</taxon>
        <taxon>Cytherocopina</taxon>
        <taxon>Cytheroidea</taxon>
        <taxon>Cytherideidae</taxon>
        <taxon>Cyprideis</taxon>
    </lineage>
</organism>
<accession>A0A7R8WA38</accession>
<name>A0A7R8WA38_9CRUS</name>
<dbReference type="AlphaFoldDB" id="A0A7R8WA38"/>
<feature type="non-terminal residue" evidence="2">
    <location>
        <position position="160"/>
    </location>
</feature>
<proteinExistence type="predicted"/>
<evidence type="ECO:0000313" key="2">
    <source>
        <dbReference type="EMBL" id="CAD7227762.1"/>
    </source>
</evidence>
<sequence length="160" mass="17322">MSDSESEDLSMDLISFSKSADDSAHFLTSPSPPDPYSAAHKKTQTVSYEEAGLVPPPDLLLPPAAEDPLRGQPKPHRPPARSSQSASQLNGQPQFASQLNRQSHSASQLNRQSHSASQLNHQSQSASQLNHHSQLASQLNHHSHSASQLNRQSHSASQLN</sequence>
<feature type="compositionally biased region" description="Polar residues" evidence="1">
    <location>
        <begin position="81"/>
        <end position="160"/>
    </location>
</feature>
<evidence type="ECO:0000256" key="1">
    <source>
        <dbReference type="SAM" id="MobiDB-lite"/>
    </source>
</evidence>
<dbReference type="EMBL" id="OB661247">
    <property type="protein sequence ID" value="CAD7227762.1"/>
    <property type="molecule type" value="Genomic_DNA"/>
</dbReference>
<gene>
    <name evidence="2" type="ORF">CTOB1V02_LOCUS5661</name>
</gene>